<dbReference type="GO" id="GO:0004797">
    <property type="term" value="F:thymidine kinase activity"/>
    <property type="evidence" value="ECO:0007669"/>
    <property type="project" value="InterPro"/>
</dbReference>
<sequence length="352" mass="40410">MSEPQSWSVMASQMTSAQLIRVYLDGSMGIGKTSMLNEIPTHSLMGVPVLKVFEPMKYWRYYFTDLVTTVNDTCDRRRRGEFSLFQSSMIVTALQSKFADPYLVFHERLSSKCHRITGTRGNPSLILILDRHPISATVCFPIARHLTGDCSLEMLISMIIRLPQEPPGCNLVIVDLHDEKEHVSRLSSRNRTGEKTDLLMLRALNAVYSCLVDTIMYANHICPYSKDEWESEWLDLPWFDTSLATTFINEPRTDYRGSRVSLHHTLLAIFKRRELCAEDGSLSTTHAWILWGLLMKLRNINVERFNITGLSTTKCVESFMDTMSERLVTHMSWNDAFEIEADVLAYNKEMAM</sequence>
<dbReference type="GO" id="GO:0071897">
    <property type="term" value="P:DNA biosynthetic process"/>
    <property type="evidence" value="ECO:0007669"/>
    <property type="project" value="UniProtKB-KW"/>
</dbReference>
<evidence type="ECO:0000256" key="6">
    <source>
        <dbReference type="ARBA" id="ARBA00022840"/>
    </source>
</evidence>
<gene>
    <name evidence="7" type="primary">UL23</name>
</gene>
<evidence type="ECO:0000256" key="3">
    <source>
        <dbReference type="ARBA" id="ARBA00022679"/>
    </source>
</evidence>
<dbReference type="GO" id="GO:0006230">
    <property type="term" value="P:TMP biosynthetic process"/>
    <property type="evidence" value="ECO:0007669"/>
    <property type="project" value="InterPro"/>
</dbReference>
<keyword evidence="1" id="KW-0244">Early protein</keyword>
<dbReference type="Gene3D" id="3.40.50.300">
    <property type="entry name" value="P-loop containing nucleotide triphosphate hydrolases"/>
    <property type="match status" value="1"/>
</dbReference>
<accession>G9CUD0</accession>
<evidence type="ECO:0000256" key="4">
    <source>
        <dbReference type="ARBA" id="ARBA00022741"/>
    </source>
</evidence>
<dbReference type="Proteomes" id="UP000108473">
    <property type="component" value="Segment"/>
</dbReference>
<dbReference type="SUPFAM" id="SSF52540">
    <property type="entry name" value="P-loop containing nucleoside triphosphate hydrolases"/>
    <property type="match status" value="1"/>
</dbReference>
<protein>
    <submittedName>
        <fullName evidence="7">UL23</fullName>
    </submittedName>
</protein>
<dbReference type="Pfam" id="PF00693">
    <property type="entry name" value="Herpes_TK"/>
    <property type="match status" value="1"/>
</dbReference>
<dbReference type="GO" id="GO:0005524">
    <property type="term" value="F:ATP binding"/>
    <property type="evidence" value="ECO:0007669"/>
    <property type="project" value="UniProtKB-KW"/>
</dbReference>
<evidence type="ECO:0000313" key="8">
    <source>
        <dbReference type="Proteomes" id="UP000108473"/>
    </source>
</evidence>
<name>G9CUD0_9ALPH</name>
<dbReference type="HAMAP" id="MF_04029">
    <property type="entry name" value="HSV_KITH"/>
    <property type="match status" value="1"/>
</dbReference>
<keyword evidence="4" id="KW-0547">Nucleotide-binding</keyword>
<dbReference type="SMR" id="G9CUD0"/>
<evidence type="ECO:0000256" key="1">
    <source>
        <dbReference type="ARBA" id="ARBA00022518"/>
    </source>
</evidence>
<dbReference type="EMBL" id="JF742597">
    <property type="protein sequence ID" value="AEV55002.1"/>
    <property type="molecule type" value="Genomic_DNA"/>
</dbReference>
<dbReference type="InterPro" id="IPR027417">
    <property type="entry name" value="P-loop_NTPase"/>
</dbReference>
<dbReference type="InterPro" id="IPR001889">
    <property type="entry name" value="Herpes_TK"/>
</dbReference>
<keyword evidence="6" id="KW-0067">ATP-binding</keyword>
<evidence type="ECO:0000313" key="7">
    <source>
        <dbReference type="EMBL" id="AEV55002.1"/>
    </source>
</evidence>
<keyword evidence="3" id="KW-0808">Transferase</keyword>
<proteinExistence type="inferred from homology"/>
<organism evidence="7 8">
    <name type="scientific">Gallid herpesvirus 2 strain 814</name>
    <dbReference type="NCBI Taxonomy" id="1123959"/>
    <lineage>
        <taxon>Viruses</taxon>
        <taxon>Duplodnaviria</taxon>
        <taxon>Heunggongvirae</taxon>
        <taxon>Peploviricota</taxon>
        <taxon>Herviviricetes</taxon>
        <taxon>Herpesvirales</taxon>
        <taxon>Orthoherpesviridae</taxon>
        <taxon>Alphaherpesvirinae</taxon>
        <taxon>Mardivirus</taxon>
        <taxon>Mardivirus gallidalpha2</taxon>
        <taxon>Gallid alphaherpesvirus 2</taxon>
    </lineage>
</organism>
<evidence type="ECO:0000256" key="5">
    <source>
        <dbReference type="ARBA" id="ARBA00022777"/>
    </source>
</evidence>
<evidence type="ECO:0000256" key="2">
    <source>
        <dbReference type="ARBA" id="ARBA00022634"/>
    </source>
</evidence>
<keyword evidence="2" id="KW-0237">DNA synthesis</keyword>
<keyword evidence="5" id="KW-0418">Kinase</keyword>
<reference evidence="7 8" key="1">
    <citation type="journal article" date="2012" name="Arch. Virol.">
        <title>Comparative full-length sequence analysis of Marek's disease virus vaccine strain 814.</title>
        <authorList>
            <person name="Zhang F."/>
            <person name="Liu C.J."/>
            <person name="Zhang Y.P."/>
            <person name="Li Z.J."/>
            <person name="Liu A.L."/>
            <person name="Yan F.H."/>
            <person name="Cong F."/>
            <person name="Cheng Y."/>
        </authorList>
    </citation>
    <scope>NUCLEOTIDE SEQUENCE [LARGE SCALE GENOMIC DNA]</scope>
    <source>
        <strain evidence="7">814</strain>
    </source>
</reference>